<evidence type="ECO:0000313" key="1">
    <source>
        <dbReference type="EMBL" id="TNN31284.1"/>
    </source>
</evidence>
<accession>A0A4Z2ESF0</accession>
<name>A0A4Z2ESF0_9TELE</name>
<dbReference type="Proteomes" id="UP000314294">
    <property type="component" value="Unassembled WGS sequence"/>
</dbReference>
<organism evidence="1 2">
    <name type="scientific">Liparis tanakae</name>
    <name type="common">Tanaka's snailfish</name>
    <dbReference type="NCBI Taxonomy" id="230148"/>
    <lineage>
        <taxon>Eukaryota</taxon>
        <taxon>Metazoa</taxon>
        <taxon>Chordata</taxon>
        <taxon>Craniata</taxon>
        <taxon>Vertebrata</taxon>
        <taxon>Euteleostomi</taxon>
        <taxon>Actinopterygii</taxon>
        <taxon>Neopterygii</taxon>
        <taxon>Teleostei</taxon>
        <taxon>Neoteleostei</taxon>
        <taxon>Acanthomorphata</taxon>
        <taxon>Eupercaria</taxon>
        <taxon>Perciformes</taxon>
        <taxon>Cottioidei</taxon>
        <taxon>Cottales</taxon>
        <taxon>Liparidae</taxon>
        <taxon>Liparis</taxon>
    </lineage>
</organism>
<protein>
    <submittedName>
        <fullName evidence="1">Uncharacterized protein</fullName>
    </submittedName>
</protein>
<comment type="caution">
    <text evidence="1">The sequence shown here is derived from an EMBL/GenBank/DDBJ whole genome shotgun (WGS) entry which is preliminary data.</text>
</comment>
<reference evidence="1 2" key="1">
    <citation type="submission" date="2019-03" db="EMBL/GenBank/DDBJ databases">
        <title>First draft genome of Liparis tanakae, snailfish: a comprehensive survey of snailfish specific genes.</title>
        <authorList>
            <person name="Kim W."/>
            <person name="Song I."/>
            <person name="Jeong J.-H."/>
            <person name="Kim D."/>
            <person name="Kim S."/>
            <person name="Ryu S."/>
            <person name="Song J.Y."/>
            <person name="Lee S.K."/>
        </authorList>
    </citation>
    <scope>NUCLEOTIDE SEQUENCE [LARGE SCALE GENOMIC DNA]</scope>
    <source>
        <tissue evidence="1">Muscle</tissue>
    </source>
</reference>
<sequence length="83" mass="8875">MKTSGVYNGLRIGCFLPSDLLQPASLGSGRDERVLLEETLNASGVLRSVPSAWSPSLVLLCRSSCGGTEITLNFVLTLLIKDH</sequence>
<dbReference type="AlphaFoldDB" id="A0A4Z2ESF0"/>
<keyword evidence="2" id="KW-1185">Reference proteome</keyword>
<proteinExistence type="predicted"/>
<dbReference type="EMBL" id="SRLO01003622">
    <property type="protein sequence ID" value="TNN31284.1"/>
    <property type="molecule type" value="Genomic_DNA"/>
</dbReference>
<gene>
    <name evidence="1" type="ORF">EYF80_058565</name>
</gene>
<evidence type="ECO:0000313" key="2">
    <source>
        <dbReference type="Proteomes" id="UP000314294"/>
    </source>
</evidence>